<evidence type="ECO:0000313" key="2">
    <source>
        <dbReference type="Proteomes" id="UP001157502"/>
    </source>
</evidence>
<accession>A0ACC2FPI5</accession>
<evidence type="ECO:0000313" key="1">
    <source>
        <dbReference type="EMBL" id="KAJ7993222.1"/>
    </source>
</evidence>
<proteinExistence type="predicted"/>
<dbReference type="EMBL" id="CM055751">
    <property type="protein sequence ID" value="KAJ7993222.1"/>
    <property type="molecule type" value="Genomic_DNA"/>
</dbReference>
<keyword evidence="2" id="KW-1185">Reference proteome</keyword>
<gene>
    <name evidence="1" type="ORF">DPEC_G00270210</name>
</gene>
<protein>
    <submittedName>
        <fullName evidence="1">Uncharacterized protein</fullName>
    </submittedName>
</protein>
<reference evidence="1" key="1">
    <citation type="submission" date="2021-05" db="EMBL/GenBank/DDBJ databases">
        <authorList>
            <person name="Pan Q."/>
            <person name="Jouanno E."/>
            <person name="Zahm M."/>
            <person name="Klopp C."/>
            <person name="Cabau C."/>
            <person name="Louis A."/>
            <person name="Berthelot C."/>
            <person name="Parey E."/>
            <person name="Roest Crollius H."/>
            <person name="Montfort J."/>
            <person name="Robinson-Rechavi M."/>
            <person name="Bouchez O."/>
            <person name="Lampietro C."/>
            <person name="Lopez Roques C."/>
            <person name="Donnadieu C."/>
            <person name="Postlethwait J."/>
            <person name="Bobe J."/>
            <person name="Dillon D."/>
            <person name="Chandos A."/>
            <person name="von Hippel F."/>
            <person name="Guiguen Y."/>
        </authorList>
    </citation>
    <scope>NUCLEOTIDE SEQUENCE</scope>
    <source>
        <strain evidence="1">YG-Jan2019</strain>
    </source>
</reference>
<sequence>MWQPARSGPVSAVLAGRFAQTGATWRGSSVLAGAQLVLNHSEREGWLLDDSSAIVQTPCFTYHSGLLSPRVTRGAHQRLSSWKRSLMWSDSGDSLD</sequence>
<dbReference type="Proteomes" id="UP001157502">
    <property type="component" value="Chromosome 24"/>
</dbReference>
<organism evidence="1 2">
    <name type="scientific">Dallia pectoralis</name>
    <name type="common">Alaska blackfish</name>
    <dbReference type="NCBI Taxonomy" id="75939"/>
    <lineage>
        <taxon>Eukaryota</taxon>
        <taxon>Metazoa</taxon>
        <taxon>Chordata</taxon>
        <taxon>Craniata</taxon>
        <taxon>Vertebrata</taxon>
        <taxon>Euteleostomi</taxon>
        <taxon>Actinopterygii</taxon>
        <taxon>Neopterygii</taxon>
        <taxon>Teleostei</taxon>
        <taxon>Protacanthopterygii</taxon>
        <taxon>Esociformes</taxon>
        <taxon>Umbridae</taxon>
        <taxon>Dallia</taxon>
    </lineage>
</organism>
<comment type="caution">
    <text evidence="1">The sequence shown here is derived from an EMBL/GenBank/DDBJ whole genome shotgun (WGS) entry which is preliminary data.</text>
</comment>
<name>A0ACC2FPI5_DALPE</name>